<organism evidence="5 6">
    <name type="scientific">Pseudoramibacter alactolyticus ATCC 23263</name>
    <dbReference type="NCBI Taxonomy" id="887929"/>
    <lineage>
        <taxon>Bacteria</taxon>
        <taxon>Bacillati</taxon>
        <taxon>Bacillota</taxon>
        <taxon>Clostridia</taxon>
        <taxon>Eubacteriales</taxon>
        <taxon>Eubacteriaceae</taxon>
        <taxon>Pseudoramibacter</taxon>
    </lineage>
</organism>
<keyword evidence="3" id="KW-1133">Transmembrane helix</keyword>
<dbReference type="EMBL" id="AEQN01000060">
    <property type="protein sequence ID" value="EFV00419.1"/>
    <property type="molecule type" value="Genomic_DNA"/>
</dbReference>
<feature type="non-terminal residue" evidence="5">
    <location>
        <position position="1"/>
    </location>
</feature>
<evidence type="ECO:0000313" key="6">
    <source>
        <dbReference type="Proteomes" id="UP000004754"/>
    </source>
</evidence>
<keyword evidence="3" id="KW-0472">Membrane</keyword>
<dbReference type="AlphaFoldDB" id="E6MKG7"/>
<evidence type="ECO:0000259" key="4">
    <source>
        <dbReference type="SMART" id="SM00910"/>
    </source>
</evidence>
<keyword evidence="1" id="KW-0479">Metal-binding</keyword>
<dbReference type="Pfam" id="PF08797">
    <property type="entry name" value="HIRAN"/>
    <property type="match status" value="1"/>
</dbReference>
<keyword evidence="6" id="KW-1185">Reference proteome</keyword>
<dbReference type="GO" id="GO:0008270">
    <property type="term" value="F:zinc ion binding"/>
    <property type="evidence" value="ECO:0007669"/>
    <property type="project" value="InterPro"/>
</dbReference>
<feature type="transmembrane region" description="Helical" evidence="3">
    <location>
        <begin position="12"/>
        <end position="29"/>
    </location>
</feature>
<dbReference type="InterPro" id="IPR014905">
    <property type="entry name" value="HIRAN"/>
</dbReference>
<dbReference type="SMART" id="SM00910">
    <property type="entry name" value="HIRAN"/>
    <property type="match status" value="1"/>
</dbReference>
<gene>
    <name evidence="5" type="ORF">HMP0721_2503</name>
</gene>
<dbReference type="GO" id="GO:0016818">
    <property type="term" value="F:hydrolase activity, acting on acid anhydrides, in phosphorus-containing anhydrides"/>
    <property type="evidence" value="ECO:0007669"/>
    <property type="project" value="InterPro"/>
</dbReference>
<dbReference type="GO" id="GO:0003676">
    <property type="term" value="F:nucleic acid binding"/>
    <property type="evidence" value="ECO:0007669"/>
    <property type="project" value="InterPro"/>
</dbReference>
<evidence type="ECO:0000256" key="1">
    <source>
        <dbReference type="ARBA" id="ARBA00022723"/>
    </source>
</evidence>
<keyword evidence="3" id="KW-0812">Transmembrane</keyword>
<proteinExistence type="predicted"/>
<name>E6MKG7_9FIRM</name>
<sequence length="188" mass="20313">LIVAAMFWIPRAGIWMAVGSWLAIIAVCAKHRALPAAKVSARVVSSGSSMELNIGDRVTRYDVFGMCYYEVPKSAVVSTVLCVEREPQNSYDKNALKVSVNGSHIGYVSVWAAADIAPEWDSLGVTSMDVHGCVISALDAYVEIPTNDVLRGALTRPSTNKTIPSIRPLAHPRLLSSAPSTKRMQMPV</sequence>
<evidence type="ECO:0000256" key="3">
    <source>
        <dbReference type="SAM" id="Phobius"/>
    </source>
</evidence>
<comment type="caution">
    <text evidence="5">The sequence shown here is derived from an EMBL/GenBank/DDBJ whole genome shotgun (WGS) entry which is preliminary data.</text>
</comment>
<evidence type="ECO:0000313" key="5">
    <source>
        <dbReference type="EMBL" id="EFV00419.1"/>
    </source>
</evidence>
<feature type="domain" description="HIRAN" evidence="4">
    <location>
        <begin position="56"/>
        <end position="154"/>
    </location>
</feature>
<keyword evidence="2" id="KW-0378">Hydrolase</keyword>
<feature type="non-terminal residue" evidence="5">
    <location>
        <position position="188"/>
    </location>
</feature>
<dbReference type="Proteomes" id="UP000004754">
    <property type="component" value="Unassembled WGS sequence"/>
</dbReference>
<protein>
    <submittedName>
        <fullName evidence="5">HIRAN domain protein</fullName>
    </submittedName>
</protein>
<accession>E6MKG7</accession>
<dbReference type="Gene3D" id="3.30.70.2330">
    <property type="match status" value="1"/>
</dbReference>
<reference evidence="5 6" key="1">
    <citation type="submission" date="2010-12" db="EMBL/GenBank/DDBJ databases">
        <authorList>
            <person name="Muzny D."/>
            <person name="Qin X."/>
            <person name="Deng J."/>
            <person name="Jiang H."/>
            <person name="Liu Y."/>
            <person name="Qu J."/>
            <person name="Song X.-Z."/>
            <person name="Zhang L."/>
            <person name="Thornton R."/>
            <person name="Coyle M."/>
            <person name="Francisco L."/>
            <person name="Jackson L."/>
            <person name="Javaid M."/>
            <person name="Korchina V."/>
            <person name="Kovar C."/>
            <person name="Mata R."/>
            <person name="Mathew T."/>
            <person name="Ngo R."/>
            <person name="Nguyen L."/>
            <person name="Nguyen N."/>
            <person name="Okwuonu G."/>
            <person name="Ongeri F."/>
            <person name="Pham C."/>
            <person name="Simmons D."/>
            <person name="Wilczek-Boney K."/>
            <person name="Hale W."/>
            <person name="Jakkamsetti A."/>
            <person name="Pham P."/>
            <person name="Ruth R."/>
            <person name="San Lucas F."/>
            <person name="Warren J."/>
            <person name="Zhang J."/>
            <person name="Zhao Z."/>
            <person name="Zhou C."/>
            <person name="Zhu D."/>
            <person name="Lee S."/>
            <person name="Bess C."/>
            <person name="Blankenburg K."/>
            <person name="Forbes L."/>
            <person name="Fu Q."/>
            <person name="Gubbala S."/>
            <person name="Hirani K."/>
            <person name="Jayaseelan J.C."/>
            <person name="Lara F."/>
            <person name="Munidasa M."/>
            <person name="Palculict T."/>
            <person name="Patil S."/>
            <person name="Pu L.-L."/>
            <person name="Saada N."/>
            <person name="Tang L."/>
            <person name="Weissenberger G."/>
            <person name="Zhu Y."/>
            <person name="Hemphill L."/>
            <person name="Shang Y."/>
            <person name="Youmans B."/>
            <person name="Ayvaz T."/>
            <person name="Ross M."/>
            <person name="Santibanez J."/>
            <person name="Aqrawi P."/>
            <person name="Gross S."/>
            <person name="Joshi V."/>
            <person name="Fowler G."/>
            <person name="Nazareth L."/>
            <person name="Reid J."/>
            <person name="Worley K."/>
            <person name="Petrosino J."/>
            <person name="Highlander S."/>
            <person name="Gibbs R."/>
        </authorList>
    </citation>
    <scope>NUCLEOTIDE SEQUENCE [LARGE SCALE GENOMIC DNA]</scope>
    <source>
        <strain evidence="5 6">ATCC 23263</strain>
    </source>
</reference>
<evidence type="ECO:0000256" key="2">
    <source>
        <dbReference type="ARBA" id="ARBA00022801"/>
    </source>
</evidence>